<evidence type="ECO:0000313" key="2">
    <source>
        <dbReference type="Proteomes" id="UP000233837"/>
    </source>
</evidence>
<name>A0A2I0WVI3_9ASPA</name>
<dbReference type="EMBL" id="KZ502425">
    <property type="protein sequence ID" value="PKU79675.1"/>
    <property type="molecule type" value="Genomic_DNA"/>
</dbReference>
<keyword evidence="2" id="KW-1185">Reference proteome</keyword>
<dbReference type="Proteomes" id="UP000233837">
    <property type="component" value="Unassembled WGS sequence"/>
</dbReference>
<evidence type="ECO:0000313" key="1">
    <source>
        <dbReference type="EMBL" id="PKU79675.1"/>
    </source>
</evidence>
<protein>
    <submittedName>
        <fullName evidence="1">Uncharacterized protein</fullName>
    </submittedName>
</protein>
<proteinExistence type="predicted"/>
<sequence>MTLGNGSVELRPLNGGPVELWCQVVVWRRRRLQVVVQQSNDVWRWSGRAQVLKWWSGRTLATGCCLMDERASSDGLVKQRR</sequence>
<organism evidence="1 2">
    <name type="scientific">Dendrobium catenatum</name>
    <dbReference type="NCBI Taxonomy" id="906689"/>
    <lineage>
        <taxon>Eukaryota</taxon>
        <taxon>Viridiplantae</taxon>
        <taxon>Streptophyta</taxon>
        <taxon>Embryophyta</taxon>
        <taxon>Tracheophyta</taxon>
        <taxon>Spermatophyta</taxon>
        <taxon>Magnoliopsida</taxon>
        <taxon>Liliopsida</taxon>
        <taxon>Asparagales</taxon>
        <taxon>Orchidaceae</taxon>
        <taxon>Epidendroideae</taxon>
        <taxon>Malaxideae</taxon>
        <taxon>Dendrobiinae</taxon>
        <taxon>Dendrobium</taxon>
    </lineage>
</organism>
<gene>
    <name evidence="1" type="ORF">MA16_Dca024261</name>
</gene>
<reference evidence="1 2" key="1">
    <citation type="journal article" date="2016" name="Sci. Rep.">
        <title>The Dendrobium catenatum Lindl. genome sequence provides insights into polysaccharide synthase, floral development and adaptive evolution.</title>
        <authorList>
            <person name="Zhang G.Q."/>
            <person name="Xu Q."/>
            <person name="Bian C."/>
            <person name="Tsai W.C."/>
            <person name="Yeh C.M."/>
            <person name="Liu K.W."/>
            <person name="Yoshida K."/>
            <person name="Zhang L.S."/>
            <person name="Chang S.B."/>
            <person name="Chen F."/>
            <person name="Shi Y."/>
            <person name="Su Y.Y."/>
            <person name="Zhang Y.Q."/>
            <person name="Chen L.J."/>
            <person name="Yin Y."/>
            <person name="Lin M."/>
            <person name="Huang H."/>
            <person name="Deng H."/>
            <person name="Wang Z.W."/>
            <person name="Zhu S.L."/>
            <person name="Zhao X."/>
            <person name="Deng C."/>
            <person name="Niu S.C."/>
            <person name="Huang J."/>
            <person name="Wang M."/>
            <person name="Liu G.H."/>
            <person name="Yang H.J."/>
            <person name="Xiao X.J."/>
            <person name="Hsiao Y.Y."/>
            <person name="Wu W.L."/>
            <person name="Chen Y.Y."/>
            <person name="Mitsuda N."/>
            <person name="Ohme-Takagi M."/>
            <person name="Luo Y.B."/>
            <person name="Van de Peer Y."/>
            <person name="Liu Z.J."/>
        </authorList>
    </citation>
    <scope>NUCLEOTIDE SEQUENCE [LARGE SCALE GENOMIC DNA]</scope>
    <source>
        <tissue evidence="1">The whole plant</tissue>
    </source>
</reference>
<dbReference type="AlphaFoldDB" id="A0A2I0WVI3"/>
<accession>A0A2I0WVI3</accession>
<reference evidence="1 2" key="2">
    <citation type="journal article" date="2017" name="Nature">
        <title>The Apostasia genome and the evolution of orchids.</title>
        <authorList>
            <person name="Zhang G.Q."/>
            <person name="Liu K.W."/>
            <person name="Li Z."/>
            <person name="Lohaus R."/>
            <person name="Hsiao Y.Y."/>
            <person name="Niu S.C."/>
            <person name="Wang J.Y."/>
            <person name="Lin Y.C."/>
            <person name="Xu Q."/>
            <person name="Chen L.J."/>
            <person name="Yoshida K."/>
            <person name="Fujiwara S."/>
            <person name="Wang Z.W."/>
            <person name="Zhang Y.Q."/>
            <person name="Mitsuda N."/>
            <person name="Wang M."/>
            <person name="Liu G.H."/>
            <person name="Pecoraro L."/>
            <person name="Huang H.X."/>
            <person name="Xiao X.J."/>
            <person name="Lin M."/>
            <person name="Wu X.Y."/>
            <person name="Wu W.L."/>
            <person name="Chen Y.Y."/>
            <person name="Chang S.B."/>
            <person name="Sakamoto S."/>
            <person name="Ohme-Takagi M."/>
            <person name="Yagi M."/>
            <person name="Zeng S.J."/>
            <person name="Shen C.Y."/>
            <person name="Yeh C.M."/>
            <person name="Luo Y.B."/>
            <person name="Tsai W.C."/>
            <person name="Van de Peer Y."/>
            <person name="Liu Z.J."/>
        </authorList>
    </citation>
    <scope>NUCLEOTIDE SEQUENCE [LARGE SCALE GENOMIC DNA]</scope>
    <source>
        <tissue evidence="1">The whole plant</tissue>
    </source>
</reference>